<organism evidence="2 3">
    <name type="scientific">Fusarium tjaetaba</name>
    <dbReference type="NCBI Taxonomy" id="1567544"/>
    <lineage>
        <taxon>Eukaryota</taxon>
        <taxon>Fungi</taxon>
        <taxon>Dikarya</taxon>
        <taxon>Ascomycota</taxon>
        <taxon>Pezizomycotina</taxon>
        <taxon>Sordariomycetes</taxon>
        <taxon>Hypocreomycetidae</taxon>
        <taxon>Hypocreales</taxon>
        <taxon>Nectriaceae</taxon>
        <taxon>Fusarium</taxon>
        <taxon>Fusarium fujikuroi species complex</taxon>
    </lineage>
</organism>
<keyword evidence="1" id="KW-0472">Membrane</keyword>
<gene>
    <name evidence="2" type="ORF">FTJAE_5181</name>
</gene>
<dbReference type="Proteomes" id="UP000530670">
    <property type="component" value="Unassembled WGS sequence"/>
</dbReference>
<reference evidence="2 3" key="1">
    <citation type="submission" date="2020-05" db="EMBL/GenBank/DDBJ databases">
        <title>Identification and distribution of gene clusters putatively required for synthesis of sphingolipid metabolism inhibitors in phylogenetically diverse species of the filamentous fungus Fusarium.</title>
        <authorList>
            <person name="Kim H.-S."/>
            <person name="Busman M."/>
            <person name="Brown D.W."/>
            <person name="Divon H."/>
            <person name="Uhlig S."/>
            <person name="Proctor R.H."/>
        </authorList>
    </citation>
    <scope>NUCLEOTIDE SEQUENCE [LARGE SCALE GENOMIC DNA]</scope>
    <source>
        <strain evidence="2 3">NRRL 66243</strain>
    </source>
</reference>
<dbReference type="GeneID" id="59303931"/>
<dbReference type="EMBL" id="JAAQRI010000097">
    <property type="protein sequence ID" value="KAF5638792.1"/>
    <property type="molecule type" value="Genomic_DNA"/>
</dbReference>
<keyword evidence="3" id="KW-1185">Reference proteome</keyword>
<sequence length="303" mass="34726">MSFTTIVYYLAASLSIIVLMRWRLMVFAQKHQFWTLWFRLSLHEPYLLSSWSVASLLATTEAAYGFAQRPVLQESYNRPLVFLSMGVMYVFVLDFMYRSFRNRRYLHLRWKAWTGQSRTGISPGMAQYIGTPEDWKIMAQNGLSFVSRPVDRFSWGYSALITQDPTDLLKARAEAIPTGQTTRPIQQSGVYQLTANGASVSLGEKLGFQRRCSRGIMSVPVHLFKTSPMLRCGLPGAPICLAFGILSRNKGLEPRTLICNLKQKSSFRQWEEAGIWRSNLSSKRTSWVLDWSEINRPFSFSSQ</sequence>
<protein>
    <submittedName>
        <fullName evidence="2">Uncharacterized protein</fullName>
    </submittedName>
</protein>
<dbReference type="AlphaFoldDB" id="A0A8H5VVB3"/>
<accession>A0A8H5VVB3</accession>
<evidence type="ECO:0000313" key="3">
    <source>
        <dbReference type="Proteomes" id="UP000530670"/>
    </source>
</evidence>
<feature type="transmembrane region" description="Helical" evidence="1">
    <location>
        <begin position="79"/>
        <end position="97"/>
    </location>
</feature>
<proteinExistence type="predicted"/>
<keyword evidence="1" id="KW-0812">Transmembrane</keyword>
<dbReference type="RefSeq" id="XP_037207785.1">
    <property type="nucleotide sequence ID" value="XM_037351661.1"/>
</dbReference>
<name>A0A8H5VVB3_9HYPO</name>
<evidence type="ECO:0000313" key="2">
    <source>
        <dbReference type="EMBL" id="KAF5638792.1"/>
    </source>
</evidence>
<evidence type="ECO:0000256" key="1">
    <source>
        <dbReference type="SAM" id="Phobius"/>
    </source>
</evidence>
<feature type="transmembrane region" description="Helical" evidence="1">
    <location>
        <begin position="6"/>
        <end position="24"/>
    </location>
</feature>
<dbReference type="OrthoDB" id="2434664at2759"/>
<comment type="caution">
    <text evidence="2">The sequence shown here is derived from an EMBL/GenBank/DDBJ whole genome shotgun (WGS) entry which is preliminary data.</text>
</comment>
<keyword evidence="1" id="KW-1133">Transmembrane helix</keyword>
<feature type="transmembrane region" description="Helical" evidence="1">
    <location>
        <begin position="45"/>
        <end position="67"/>
    </location>
</feature>